<accession>A0A7X1NVJ1</accession>
<dbReference type="Proteomes" id="UP000484842">
    <property type="component" value="Unassembled WGS sequence"/>
</dbReference>
<organism evidence="1 2">
    <name type="scientific">Deinococcus terrestris</name>
    <dbReference type="NCBI Taxonomy" id="2651870"/>
    <lineage>
        <taxon>Bacteria</taxon>
        <taxon>Thermotogati</taxon>
        <taxon>Deinococcota</taxon>
        <taxon>Deinococci</taxon>
        <taxon>Deinococcales</taxon>
        <taxon>Deinococcaceae</taxon>
        <taxon>Deinococcus</taxon>
    </lineage>
</organism>
<protein>
    <submittedName>
        <fullName evidence="1">Uncharacterized protein</fullName>
    </submittedName>
</protein>
<dbReference type="GO" id="GO:0003676">
    <property type="term" value="F:nucleic acid binding"/>
    <property type="evidence" value="ECO:0007669"/>
    <property type="project" value="InterPro"/>
</dbReference>
<keyword evidence="2" id="KW-1185">Reference proteome</keyword>
<comment type="caution">
    <text evidence="1">The sequence shown here is derived from an EMBL/GenBank/DDBJ whole genome shotgun (WGS) entry which is preliminary data.</text>
</comment>
<evidence type="ECO:0000313" key="2">
    <source>
        <dbReference type="Proteomes" id="UP000484842"/>
    </source>
</evidence>
<gene>
    <name evidence="1" type="ORF">F8S09_07770</name>
</gene>
<dbReference type="SUPFAM" id="SSF53098">
    <property type="entry name" value="Ribonuclease H-like"/>
    <property type="match status" value="1"/>
</dbReference>
<reference evidence="1 2" key="1">
    <citation type="submission" date="2019-10" db="EMBL/GenBank/DDBJ databases">
        <title>Deinococcus sp. isolated from soil.</title>
        <authorList>
            <person name="Li Y."/>
            <person name="Wang J."/>
        </authorList>
    </citation>
    <scope>NUCLEOTIDE SEQUENCE [LARGE SCALE GENOMIC DNA]</scope>
    <source>
        <strain evidence="1 2">SDU3-2</strain>
    </source>
</reference>
<evidence type="ECO:0000313" key="1">
    <source>
        <dbReference type="EMBL" id="MPY66593.1"/>
    </source>
</evidence>
<proteinExistence type="predicted"/>
<dbReference type="InterPro" id="IPR012337">
    <property type="entry name" value="RNaseH-like_sf"/>
</dbReference>
<sequence length="275" mass="28563">MTPDPGPSGAGDLWHVYTDGSTRHERRQTFSGWAARAVQPQAREVRQVSGARPGGTSLEAETEAILAGLRLVPGGAPARLHSDLDLGTLLEVLHSPAGEAARAHLADVWVLPVARNRGRHPADMHRVARAEEADARSGEPVGSTGLSNATQEALGLARTGPADPPLSLGEARRLPGQAGPLQLRVAGLPPALDGGPTALSLTLDLGSLTGRGRTPEEVIQTALHPLLTLLTHGALVEVRVPPIWAVPTQAAASGLAGVRVLAHPDPAQQHEEGRA</sequence>
<dbReference type="Gene3D" id="3.30.420.10">
    <property type="entry name" value="Ribonuclease H-like superfamily/Ribonuclease H"/>
    <property type="match status" value="1"/>
</dbReference>
<dbReference type="EMBL" id="WBSL01000002">
    <property type="protein sequence ID" value="MPY66593.1"/>
    <property type="molecule type" value="Genomic_DNA"/>
</dbReference>
<dbReference type="RefSeq" id="WP_152870795.1">
    <property type="nucleotide sequence ID" value="NZ_WBSL01000002.1"/>
</dbReference>
<dbReference type="AlphaFoldDB" id="A0A7X1NVJ1"/>
<name>A0A7X1NVJ1_9DEIO</name>
<dbReference type="InterPro" id="IPR036397">
    <property type="entry name" value="RNaseH_sf"/>
</dbReference>